<dbReference type="SUPFAM" id="SSF57863">
    <property type="entry name" value="ArfGap/RecO-like zinc finger"/>
    <property type="match status" value="1"/>
</dbReference>
<dbReference type="FunFam" id="1.10.220.150:FF:000007">
    <property type="entry name" value="Arf-GAP with coiled-coil, ANK repeat and PH domain-containing protein 2"/>
    <property type="match status" value="1"/>
</dbReference>
<evidence type="ECO:0000256" key="3">
    <source>
        <dbReference type="ARBA" id="ARBA00022771"/>
    </source>
</evidence>
<accession>A0A9Q0E9X1</accession>
<dbReference type="PRINTS" id="PR00405">
    <property type="entry name" value="REVINTRACTNG"/>
</dbReference>
<comment type="subcellular location">
    <subcellularLocation>
        <location evidence="8">Endosome membrane</location>
        <topology evidence="8">Peripheral membrane protein</topology>
    </subcellularLocation>
</comment>
<dbReference type="InterPro" id="IPR038508">
    <property type="entry name" value="ArfGAP_dom_sf"/>
</dbReference>
<feature type="compositionally biased region" description="Low complexity" evidence="9">
    <location>
        <begin position="643"/>
        <end position="656"/>
    </location>
</feature>
<dbReference type="Gene3D" id="1.25.40.20">
    <property type="entry name" value="Ankyrin repeat-containing domain"/>
    <property type="match status" value="1"/>
</dbReference>
<feature type="region of interest" description="Disordered" evidence="9">
    <location>
        <begin position="550"/>
        <end position="595"/>
    </location>
</feature>
<comment type="caution">
    <text evidence="12">The sequence shown here is derived from an EMBL/GenBank/DDBJ whole genome shotgun (WGS) entry which is preliminary data.</text>
</comment>
<dbReference type="InterPro" id="IPR004148">
    <property type="entry name" value="BAR_dom"/>
</dbReference>
<dbReference type="PANTHER" id="PTHR23180:SF415">
    <property type="entry name" value="ARF-GAP WITH COILED-COIL, ANK REPEAT AND PH DOMAIN-CONTAINING PROTEIN"/>
    <property type="match status" value="1"/>
</dbReference>
<keyword evidence="3 7" id="KW-0863">Zinc-finger</keyword>
<feature type="domain" description="Arf-GAP" evidence="11">
    <location>
        <begin position="428"/>
        <end position="550"/>
    </location>
</feature>
<dbReference type="PROSITE" id="PS50115">
    <property type="entry name" value="ARFGAP"/>
    <property type="match status" value="1"/>
</dbReference>
<dbReference type="Pfam" id="PF00169">
    <property type="entry name" value="PH"/>
    <property type="match status" value="1"/>
</dbReference>
<gene>
    <name evidence="12" type="ORF">NHX12_030646</name>
</gene>
<reference evidence="12" key="1">
    <citation type="submission" date="2022-07" db="EMBL/GenBank/DDBJ databases">
        <title>Chromosome-level genome of Muraenolepis orangiensis.</title>
        <authorList>
            <person name="Kim J."/>
        </authorList>
    </citation>
    <scope>NUCLEOTIDE SEQUENCE</scope>
    <source>
        <strain evidence="12">KU_S4_2022</strain>
        <tissue evidence="12">Muscle</tissue>
    </source>
</reference>
<feature type="compositionally biased region" description="Low complexity" evidence="9">
    <location>
        <begin position="626"/>
        <end position="636"/>
    </location>
</feature>
<dbReference type="CDD" id="cd13250">
    <property type="entry name" value="PH_ACAP"/>
    <property type="match status" value="1"/>
</dbReference>
<evidence type="ECO:0000313" key="12">
    <source>
        <dbReference type="EMBL" id="KAJ3602901.1"/>
    </source>
</evidence>
<keyword evidence="8" id="KW-0343">GTPase activation</keyword>
<dbReference type="GO" id="GO:0010008">
    <property type="term" value="C:endosome membrane"/>
    <property type="evidence" value="ECO:0007669"/>
    <property type="project" value="UniProtKB-SubCell"/>
</dbReference>
<dbReference type="SMART" id="SM00105">
    <property type="entry name" value="ArfGap"/>
    <property type="match status" value="1"/>
</dbReference>
<dbReference type="InterPro" id="IPR001164">
    <property type="entry name" value="ArfGAP_dom"/>
</dbReference>
<evidence type="ECO:0000256" key="4">
    <source>
        <dbReference type="ARBA" id="ARBA00022833"/>
    </source>
</evidence>
<evidence type="ECO:0000259" key="11">
    <source>
        <dbReference type="PROSITE" id="PS50115"/>
    </source>
</evidence>
<feature type="compositionally biased region" description="Basic and acidic residues" evidence="9">
    <location>
        <begin position="405"/>
        <end position="421"/>
    </location>
</feature>
<dbReference type="InterPro" id="IPR011993">
    <property type="entry name" value="PH-like_dom_sf"/>
</dbReference>
<dbReference type="InterPro" id="IPR001849">
    <property type="entry name" value="PH_domain"/>
</dbReference>
<dbReference type="EMBL" id="JANIIK010000046">
    <property type="protein sequence ID" value="KAJ3602901.1"/>
    <property type="molecule type" value="Genomic_DNA"/>
</dbReference>
<keyword evidence="2 8" id="KW-0677">Repeat</keyword>
<keyword evidence="5 6" id="KW-0040">ANK repeat</keyword>
<dbReference type="GO" id="GO:0005096">
    <property type="term" value="F:GTPase activator activity"/>
    <property type="evidence" value="ECO:0007669"/>
    <property type="project" value="UniProtKB-KW"/>
</dbReference>
<dbReference type="PANTHER" id="PTHR23180">
    <property type="entry name" value="CENTAURIN/ARF"/>
    <property type="match status" value="1"/>
</dbReference>
<feature type="region of interest" description="Disordered" evidence="9">
    <location>
        <begin position="395"/>
        <end position="424"/>
    </location>
</feature>
<dbReference type="Gene3D" id="1.20.1270.60">
    <property type="entry name" value="Arfaptin homology (AH) domain/BAR domain"/>
    <property type="match status" value="1"/>
</dbReference>
<dbReference type="AlphaFoldDB" id="A0A9Q0E9X1"/>
<dbReference type="PROSITE" id="PS50003">
    <property type="entry name" value="PH_DOMAIN"/>
    <property type="match status" value="1"/>
</dbReference>
<dbReference type="Pfam" id="PF01412">
    <property type="entry name" value="ArfGap"/>
    <property type="match status" value="1"/>
</dbReference>
<dbReference type="InterPro" id="IPR027267">
    <property type="entry name" value="AH/BAR_dom_sf"/>
</dbReference>
<comment type="domain">
    <text evidence="8">The BAR domain mediates homodimerization, it can neither bind membrane nor impart curvature, but instead requires the neighboring PH domain to achieve these functions.</text>
</comment>
<feature type="compositionally biased region" description="Acidic residues" evidence="9">
    <location>
        <begin position="657"/>
        <end position="682"/>
    </location>
</feature>
<comment type="domain">
    <text evidence="8">PH domain binds phospholipids including phosphatidic acid, phosphatidylinositol 3-phosphate, phosphatidylinositol 3,5-bisphosphate (PIP2) and phosphatidylinositol 3,4,5-trisphosphate (PIP3). May mediate protein binding to PIP2 or PIP3 containing membranes.</text>
</comment>
<feature type="compositionally biased region" description="Low complexity" evidence="9">
    <location>
        <begin position="395"/>
        <end position="404"/>
    </location>
</feature>
<dbReference type="FunFam" id="1.20.1270.60:FF:000025">
    <property type="entry name" value="arf-GAP with coiled-coil, ANK repeat and PH domain-containing protein 2"/>
    <property type="match status" value="1"/>
</dbReference>
<dbReference type="InterPro" id="IPR002110">
    <property type="entry name" value="Ankyrin_rpt"/>
</dbReference>
<dbReference type="FunFam" id="2.30.29.30:FF:000026">
    <property type="entry name" value="Arf-GAP with coiled-coil, ANK repeat and PH domain-containing protein 2"/>
    <property type="match status" value="1"/>
</dbReference>
<dbReference type="GO" id="GO:0008270">
    <property type="term" value="F:zinc ion binding"/>
    <property type="evidence" value="ECO:0007669"/>
    <property type="project" value="UniProtKB-KW"/>
</dbReference>
<evidence type="ECO:0000259" key="10">
    <source>
        <dbReference type="PROSITE" id="PS50003"/>
    </source>
</evidence>
<feature type="compositionally biased region" description="Basic residues" evidence="9">
    <location>
        <begin position="567"/>
        <end position="585"/>
    </location>
</feature>
<evidence type="ECO:0000256" key="7">
    <source>
        <dbReference type="PROSITE-ProRule" id="PRU00288"/>
    </source>
</evidence>
<dbReference type="Gene3D" id="2.30.29.30">
    <property type="entry name" value="Pleckstrin-homology domain (PH domain)/Phosphotyrosine-binding domain (PTB)"/>
    <property type="match status" value="1"/>
</dbReference>
<comment type="function">
    <text evidence="8">GTPase-activating protein for the ADP ribosylation factor family.</text>
</comment>
<dbReference type="SUPFAM" id="SSF103657">
    <property type="entry name" value="BAR/IMD domain-like"/>
    <property type="match status" value="1"/>
</dbReference>
<keyword evidence="1 8" id="KW-0479">Metal-binding</keyword>
<protein>
    <recommendedName>
        <fullName evidence="8">Arf-GAP with coiled-coil, ANK repeat and PH domain-containing protein</fullName>
        <shortName evidence="8">Cnt-b</shortName>
    </recommendedName>
    <alternativeName>
        <fullName evidence="8">Centaurin-beta</fullName>
    </alternativeName>
</protein>
<sequence length="815" mass="90829">MLGMPFLHQVCSPLIDSSVSCPPPLTSPCLSAVRVVLVLLAGIDEVEADVVEIEAKLDKLVKLCSGMIDAGRAYVSANKLLVNGIKDLSLQCKKEGMISECLEKCGESLQEIVNYHTILFDQAQRSVKQQLHSFVKEDVRKFKETKKQFDRVREDMEIAQVKNAQAPRNKVHEAEEATQSLVLSRKAFRHLALDYVLQINVLQARKKFEILDAMLSFMHAQYTLFTQGYHVLDDMDPYMKKLAGQLDQLVIDSAMAKRDLEHKHALIQQRVEFNVDAPNGVVMEGYLFKRASNAFKTWNRRWFSIQNSQLVYQKKLKDSLTVVVEDLRLCSVKPCEDNERRFCFEVVSPTKSCMLQAESEKLRQAWIQAVQASIASAYREITDNYYIERLDRTASPSTSSIDSASEAREGRGGERVGERGVRGGGGGESLLQRVQSLPGNELCSDCCQTAPCWASINLGVLLCIECSGIHRSLGVHCSKVRSLTLDSWEPELLKLMCELGNTVINHIYEDTCETLGAKKPGPSSSRQEKEAWIKAKYVERRFLKKMSGSEALAEGDRKSRPWTVKKCQQHRSSLRAPNKARRKYHRYDPSGPAPANLSAAAAARFRRDSLFCPDELDSLFSYFDTGSGPRSLSSDSGLGGSTDGSTDIVFGVVVDSVTEEEEESEESSSGDVEVEQEVPSDPEDPRELHPELDARTPLIQAVVGNGADVNQRDMRGRGPLHHATYLGHTGQVCLFLKRGASQSEVDEEGHDPLTIAVQAANADIVTLLRLARMNEEMREAEPALGQPGQYPGNSPTEQQYKKCIQEFICLTIEES</sequence>
<keyword evidence="8" id="KW-0967">Endosome</keyword>
<organism evidence="12 13">
    <name type="scientific">Muraenolepis orangiensis</name>
    <name type="common">Patagonian moray cod</name>
    <dbReference type="NCBI Taxonomy" id="630683"/>
    <lineage>
        <taxon>Eukaryota</taxon>
        <taxon>Metazoa</taxon>
        <taxon>Chordata</taxon>
        <taxon>Craniata</taxon>
        <taxon>Vertebrata</taxon>
        <taxon>Euteleostomi</taxon>
        <taxon>Actinopterygii</taxon>
        <taxon>Neopterygii</taxon>
        <taxon>Teleostei</taxon>
        <taxon>Neoteleostei</taxon>
        <taxon>Acanthomorphata</taxon>
        <taxon>Zeiogadaria</taxon>
        <taxon>Gadariae</taxon>
        <taxon>Gadiformes</taxon>
        <taxon>Muraenolepidoidei</taxon>
        <taxon>Muraenolepididae</taxon>
        <taxon>Muraenolepis</taxon>
    </lineage>
</organism>
<dbReference type="Proteomes" id="UP001148018">
    <property type="component" value="Unassembled WGS sequence"/>
</dbReference>
<evidence type="ECO:0000256" key="1">
    <source>
        <dbReference type="ARBA" id="ARBA00022723"/>
    </source>
</evidence>
<dbReference type="Pfam" id="PF16746">
    <property type="entry name" value="BAR_3"/>
    <property type="match status" value="1"/>
</dbReference>
<dbReference type="Gene3D" id="1.10.220.150">
    <property type="entry name" value="Arf GTPase activating protein"/>
    <property type="match status" value="1"/>
</dbReference>
<name>A0A9Q0E9X1_9TELE</name>
<dbReference type="SUPFAM" id="SSF48403">
    <property type="entry name" value="Ankyrin repeat"/>
    <property type="match status" value="1"/>
</dbReference>
<keyword evidence="13" id="KW-1185">Reference proteome</keyword>
<feature type="domain" description="PH" evidence="10">
    <location>
        <begin position="280"/>
        <end position="375"/>
    </location>
</feature>
<dbReference type="Pfam" id="PF12796">
    <property type="entry name" value="Ank_2"/>
    <property type="match status" value="1"/>
</dbReference>
<dbReference type="OrthoDB" id="10070851at2759"/>
<evidence type="ECO:0000256" key="2">
    <source>
        <dbReference type="ARBA" id="ARBA00022737"/>
    </source>
</evidence>
<feature type="region of interest" description="Disordered" evidence="9">
    <location>
        <begin position="626"/>
        <end position="689"/>
    </location>
</feature>
<evidence type="ECO:0000256" key="9">
    <source>
        <dbReference type="SAM" id="MobiDB-lite"/>
    </source>
</evidence>
<keyword evidence="4 8" id="KW-0862">Zinc</keyword>
<dbReference type="PROSITE" id="PS50088">
    <property type="entry name" value="ANK_REPEAT"/>
    <property type="match status" value="1"/>
</dbReference>
<dbReference type="InterPro" id="IPR037278">
    <property type="entry name" value="ARFGAP/RecO"/>
</dbReference>
<proteinExistence type="predicted"/>
<dbReference type="InterPro" id="IPR036770">
    <property type="entry name" value="Ankyrin_rpt-contain_sf"/>
</dbReference>
<evidence type="ECO:0000256" key="8">
    <source>
        <dbReference type="RuleBase" id="RU369028"/>
    </source>
</evidence>
<comment type="activity regulation">
    <text evidence="8">GAP activity stimulated by phosphatidylinositol 4,5-bisphosphate (PIP2) and phosphatidic acid.</text>
</comment>
<evidence type="ECO:0000256" key="6">
    <source>
        <dbReference type="PROSITE-ProRule" id="PRU00023"/>
    </source>
</evidence>
<dbReference type="InterPro" id="IPR045258">
    <property type="entry name" value="ACAP1/2/3-like"/>
</dbReference>
<dbReference type="SUPFAM" id="SSF50729">
    <property type="entry name" value="PH domain-like"/>
    <property type="match status" value="1"/>
</dbReference>
<feature type="repeat" description="ANK" evidence="6">
    <location>
        <begin position="715"/>
        <end position="747"/>
    </location>
</feature>
<evidence type="ECO:0000313" key="13">
    <source>
        <dbReference type="Proteomes" id="UP001148018"/>
    </source>
</evidence>
<evidence type="ECO:0000256" key="5">
    <source>
        <dbReference type="ARBA" id="ARBA00023043"/>
    </source>
</evidence>
<dbReference type="SMART" id="SM00233">
    <property type="entry name" value="PH"/>
    <property type="match status" value="1"/>
</dbReference>